<feature type="transmembrane region" description="Helical" evidence="1">
    <location>
        <begin position="12"/>
        <end position="29"/>
    </location>
</feature>
<dbReference type="InterPro" id="IPR021385">
    <property type="entry name" value="DUF3017"/>
</dbReference>
<dbReference type="RefSeq" id="WP_142006144.1">
    <property type="nucleotide sequence ID" value="NZ_CAJTBP010000001.1"/>
</dbReference>
<reference evidence="2 3" key="1">
    <citation type="submission" date="2019-06" db="EMBL/GenBank/DDBJ databases">
        <title>Sequencing the genomes of 1000 actinobacteria strains.</title>
        <authorList>
            <person name="Klenk H.-P."/>
        </authorList>
    </citation>
    <scope>NUCLEOTIDE SEQUENCE [LARGE SCALE GENOMIC DNA]</scope>
    <source>
        <strain evidence="2 3">DSM 24617</strain>
    </source>
</reference>
<keyword evidence="1" id="KW-0812">Transmembrane</keyword>
<sequence length="89" mass="9251">MSARSARPGPLWIAAAAGTLVCLAVMVLGDVRTGGYALGALLLVCGLVRVGLPDDTSLGLAVRSRFVDLAIYLSLAISILVIFRTLKLP</sequence>
<gene>
    <name evidence="2" type="ORF">FB554_2270</name>
</gene>
<feature type="transmembrane region" description="Helical" evidence="1">
    <location>
        <begin position="35"/>
        <end position="52"/>
    </location>
</feature>
<keyword evidence="1" id="KW-1133">Transmembrane helix</keyword>
<comment type="caution">
    <text evidence="2">The sequence shown here is derived from an EMBL/GenBank/DDBJ whole genome shotgun (WGS) entry which is preliminary data.</text>
</comment>
<proteinExistence type="predicted"/>
<keyword evidence="1" id="KW-0472">Membrane</keyword>
<dbReference type="Proteomes" id="UP000318336">
    <property type="component" value="Unassembled WGS sequence"/>
</dbReference>
<name>A0A542XE63_9MICO</name>
<organism evidence="2 3">
    <name type="scientific">Barrientosiimonas humi</name>
    <dbReference type="NCBI Taxonomy" id="999931"/>
    <lineage>
        <taxon>Bacteria</taxon>
        <taxon>Bacillati</taxon>
        <taxon>Actinomycetota</taxon>
        <taxon>Actinomycetes</taxon>
        <taxon>Micrococcales</taxon>
        <taxon>Dermacoccaceae</taxon>
        <taxon>Barrientosiimonas</taxon>
    </lineage>
</organism>
<keyword evidence="3" id="KW-1185">Reference proteome</keyword>
<feature type="transmembrane region" description="Helical" evidence="1">
    <location>
        <begin position="64"/>
        <end position="83"/>
    </location>
</feature>
<evidence type="ECO:0000313" key="3">
    <source>
        <dbReference type="Proteomes" id="UP000318336"/>
    </source>
</evidence>
<accession>A0A542XE63</accession>
<dbReference type="EMBL" id="VFOK01000001">
    <property type="protein sequence ID" value="TQL34112.1"/>
    <property type="molecule type" value="Genomic_DNA"/>
</dbReference>
<dbReference type="Pfam" id="PF11222">
    <property type="entry name" value="DUF3017"/>
    <property type="match status" value="1"/>
</dbReference>
<evidence type="ECO:0000256" key="1">
    <source>
        <dbReference type="SAM" id="Phobius"/>
    </source>
</evidence>
<protein>
    <submittedName>
        <fullName evidence="2">DUF3017 family protein</fullName>
    </submittedName>
</protein>
<dbReference type="AlphaFoldDB" id="A0A542XE63"/>
<evidence type="ECO:0000313" key="2">
    <source>
        <dbReference type="EMBL" id="TQL34112.1"/>
    </source>
</evidence>